<dbReference type="GO" id="GO:0005829">
    <property type="term" value="C:cytosol"/>
    <property type="evidence" value="ECO:0007669"/>
    <property type="project" value="TreeGrafter"/>
</dbReference>
<dbReference type="GO" id="GO:0004802">
    <property type="term" value="F:transketolase activity"/>
    <property type="evidence" value="ECO:0007669"/>
    <property type="project" value="TreeGrafter"/>
</dbReference>
<evidence type="ECO:0000259" key="3">
    <source>
        <dbReference type="Pfam" id="PF22613"/>
    </source>
</evidence>
<keyword evidence="4" id="KW-1185">Reference proteome</keyword>
<name>A0A914YZN8_9BILA</name>
<evidence type="ECO:0000256" key="2">
    <source>
        <dbReference type="ARBA" id="ARBA00022842"/>
    </source>
</evidence>
<sequence>MPSTDVFLRQDAAYRESVLPNAVRKRVAVEAGVTGFWRQFVGLDGAVIGIDTFGASAPADQLYKHFGITTAHVVEAAKAL</sequence>
<dbReference type="Pfam" id="PF22613">
    <property type="entry name" value="Transketolase_C_1"/>
    <property type="match status" value="1"/>
</dbReference>
<dbReference type="InterPro" id="IPR055152">
    <property type="entry name" value="Transketolase-like_C_2"/>
</dbReference>
<protein>
    <submittedName>
        <fullName evidence="5">Transketolase</fullName>
    </submittedName>
</protein>
<keyword evidence="1" id="KW-0479">Metal-binding</keyword>
<organism evidence="4 5">
    <name type="scientific">Panagrolaimus superbus</name>
    <dbReference type="NCBI Taxonomy" id="310955"/>
    <lineage>
        <taxon>Eukaryota</taxon>
        <taxon>Metazoa</taxon>
        <taxon>Ecdysozoa</taxon>
        <taxon>Nematoda</taxon>
        <taxon>Chromadorea</taxon>
        <taxon>Rhabditida</taxon>
        <taxon>Tylenchina</taxon>
        <taxon>Panagrolaimomorpha</taxon>
        <taxon>Panagrolaimoidea</taxon>
        <taxon>Panagrolaimidae</taxon>
        <taxon>Panagrolaimus</taxon>
    </lineage>
</organism>
<dbReference type="InterPro" id="IPR009014">
    <property type="entry name" value="Transketo_C/PFOR_II"/>
</dbReference>
<dbReference type="PANTHER" id="PTHR43522:SF2">
    <property type="entry name" value="TRANSKETOLASE 1-RELATED"/>
    <property type="match status" value="1"/>
</dbReference>
<dbReference type="Proteomes" id="UP000887577">
    <property type="component" value="Unplaced"/>
</dbReference>
<dbReference type="SUPFAM" id="SSF52922">
    <property type="entry name" value="TK C-terminal domain-like"/>
    <property type="match status" value="1"/>
</dbReference>
<dbReference type="GO" id="GO:0006098">
    <property type="term" value="P:pentose-phosphate shunt"/>
    <property type="evidence" value="ECO:0007669"/>
    <property type="project" value="TreeGrafter"/>
</dbReference>
<proteinExistence type="predicted"/>
<reference evidence="5" key="1">
    <citation type="submission" date="2022-11" db="UniProtKB">
        <authorList>
            <consortium name="WormBaseParasite"/>
        </authorList>
    </citation>
    <scope>IDENTIFICATION</scope>
</reference>
<dbReference type="Gene3D" id="3.40.50.920">
    <property type="match status" value="1"/>
</dbReference>
<feature type="domain" description="Transketolase-like C-terminal" evidence="3">
    <location>
        <begin position="1"/>
        <end position="69"/>
    </location>
</feature>
<evidence type="ECO:0000313" key="5">
    <source>
        <dbReference type="WBParaSite" id="PSU_v2.g596.t1"/>
    </source>
</evidence>
<evidence type="ECO:0000256" key="1">
    <source>
        <dbReference type="ARBA" id="ARBA00022723"/>
    </source>
</evidence>
<keyword evidence="2" id="KW-0460">Magnesium</keyword>
<dbReference type="WBParaSite" id="PSU_v2.g596.t1">
    <property type="protein sequence ID" value="PSU_v2.g596.t1"/>
    <property type="gene ID" value="PSU_v2.g596"/>
</dbReference>
<dbReference type="PANTHER" id="PTHR43522">
    <property type="entry name" value="TRANSKETOLASE"/>
    <property type="match status" value="1"/>
</dbReference>
<dbReference type="InterPro" id="IPR033247">
    <property type="entry name" value="Transketolase_fam"/>
</dbReference>
<dbReference type="AlphaFoldDB" id="A0A914YZN8"/>
<accession>A0A914YZN8</accession>
<evidence type="ECO:0000313" key="4">
    <source>
        <dbReference type="Proteomes" id="UP000887577"/>
    </source>
</evidence>
<dbReference type="GO" id="GO:0046872">
    <property type="term" value="F:metal ion binding"/>
    <property type="evidence" value="ECO:0007669"/>
    <property type="project" value="UniProtKB-KW"/>
</dbReference>